<reference evidence="1 2" key="1">
    <citation type="submission" date="2020-10" db="EMBL/GenBank/DDBJ databases">
        <title>The Coptis chinensis genome and diversification of protoberbering-type alkaloids.</title>
        <authorList>
            <person name="Wang B."/>
            <person name="Shu S."/>
            <person name="Song C."/>
            <person name="Liu Y."/>
        </authorList>
    </citation>
    <scope>NUCLEOTIDE SEQUENCE [LARGE SCALE GENOMIC DNA]</scope>
    <source>
        <strain evidence="1">HL-2020</strain>
        <tissue evidence="1">Leaf</tissue>
    </source>
</reference>
<dbReference type="Proteomes" id="UP000631114">
    <property type="component" value="Unassembled WGS sequence"/>
</dbReference>
<keyword evidence="2" id="KW-1185">Reference proteome</keyword>
<comment type="caution">
    <text evidence="1">The sequence shown here is derived from an EMBL/GenBank/DDBJ whole genome shotgun (WGS) entry which is preliminary data.</text>
</comment>
<evidence type="ECO:0000313" key="1">
    <source>
        <dbReference type="EMBL" id="KAF9615134.1"/>
    </source>
</evidence>
<sequence length="168" mass="19247">MDDDFGGRVDGNHNTMLTNDAQDEPTWIEEAMLDEEMAEIQATYILHLPFSPTKNSNNSRGKTACSIAEFKKIYRVITKAKKLGNSLTQVCCEKALNMKKHCNTVWTEYDEMSKESIREVAGKKAYTAKSFLDLLRFVAPKMMHRVEGHFSHGIAEDLDDPKYSHYKY</sequence>
<evidence type="ECO:0000313" key="2">
    <source>
        <dbReference type="Proteomes" id="UP000631114"/>
    </source>
</evidence>
<proteinExistence type="predicted"/>
<dbReference type="OrthoDB" id="190846at2759"/>
<gene>
    <name evidence="1" type="ORF">IFM89_022086</name>
</gene>
<dbReference type="EMBL" id="JADFTS010000003">
    <property type="protein sequence ID" value="KAF9615134.1"/>
    <property type="molecule type" value="Genomic_DNA"/>
</dbReference>
<protein>
    <submittedName>
        <fullName evidence="1">Uncharacterized protein</fullName>
    </submittedName>
</protein>
<accession>A0A835IDG6</accession>
<organism evidence="1 2">
    <name type="scientific">Coptis chinensis</name>
    <dbReference type="NCBI Taxonomy" id="261450"/>
    <lineage>
        <taxon>Eukaryota</taxon>
        <taxon>Viridiplantae</taxon>
        <taxon>Streptophyta</taxon>
        <taxon>Embryophyta</taxon>
        <taxon>Tracheophyta</taxon>
        <taxon>Spermatophyta</taxon>
        <taxon>Magnoliopsida</taxon>
        <taxon>Ranunculales</taxon>
        <taxon>Ranunculaceae</taxon>
        <taxon>Coptidoideae</taxon>
        <taxon>Coptis</taxon>
    </lineage>
</organism>
<name>A0A835IDG6_9MAGN</name>
<dbReference type="AlphaFoldDB" id="A0A835IDG6"/>